<dbReference type="Proteomes" id="UP001652627">
    <property type="component" value="Chromosome 29"/>
</dbReference>
<proteinExistence type="predicted"/>
<dbReference type="PANTHER" id="PTHR23349:SF57">
    <property type="entry name" value="FACTOR IN THE GERMLINE ALPHA"/>
    <property type="match status" value="1"/>
</dbReference>
<sequence>MAGGRPGALQPTPAPEVLGEVLSARFGPLPRAAAIARLRKQPSGRYEAAGDPAEVLERRRAANAKERQRIKNLNSGFSRLKTLVPLIPRDRKPSKVDTLKAAAEYIRLLRSVLEETGGCERPEDAAERDPAAARPSGAGGSAQAAGEQGWPLAPGCPWGAAAPGRPLESGRLVFQANP</sequence>
<dbReference type="PANTHER" id="PTHR23349">
    <property type="entry name" value="BASIC HELIX-LOOP-HELIX TRANSCRIPTION FACTOR, TWIST"/>
    <property type="match status" value="1"/>
</dbReference>
<dbReference type="InterPro" id="IPR050283">
    <property type="entry name" value="E-box_TF_Regulators"/>
</dbReference>
<dbReference type="Gene3D" id="4.10.280.10">
    <property type="entry name" value="Helix-loop-helix DNA-binding domain"/>
    <property type="match status" value="1"/>
</dbReference>
<evidence type="ECO:0000256" key="1">
    <source>
        <dbReference type="SAM" id="MobiDB-lite"/>
    </source>
</evidence>
<dbReference type="GeneID" id="136994442"/>
<dbReference type="InterPro" id="IPR011598">
    <property type="entry name" value="bHLH_dom"/>
</dbReference>
<feature type="compositionally biased region" description="Low complexity" evidence="1">
    <location>
        <begin position="132"/>
        <end position="161"/>
    </location>
</feature>
<dbReference type="CDD" id="cd11422">
    <property type="entry name" value="bHLH_TS_FIGLA"/>
    <property type="match status" value="1"/>
</dbReference>
<dbReference type="Pfam" id="PF00010">
    <property type="entry name" value="HLH"/>
    <property type="match status" value="1"/>
</dbReference>
<feature type="region of interest" description="Disordered" evidence="1">
    <location>
        <begin position="117"/>
        <end position="161"/>
    </location>
</feature>
<evidence type="ECO:0000259" key="2">
    <source>
        <dbReference type="PROSITE" id="PS50888"/>
    </source>
</evidence>
<gene>
    <name evidence="4" type="primary">FIGLA</name>
</gene>
<dbReference type="PROSITE" id="PS50888">
    <property type="entry name" value="BHLH"/>
    <property type="match status" value="1"/>
</dbReference>
<feature type="domain" description="BHLH" evidence="2">
    <location>
        <begin position="57"/>
        <end position="109"/>
    </location>
</feature>
<dbReference type="SMART" id="SM00353">
    <property type="entry name" value="HLH"/>
    <property type="match status" value="1"/>
</dbReference>
<protein>
    <submittedName>
        <fullName evidence="4">Factor in the germline alpha</fullName>
    </submittedName>
</protein>
<dbReference type="SUPFAM" id="SSF47459">
    <property type="entry name" value="HLH, helix-loop-helix DNA-binding domain"/>
    <property type="match status" value="1"/>
</dbReference>
<dbReference type="InterPro" id="IPR036638">
    <property type="entry name" value="HLH_DNA-bd_sf"/>
</dbReference>
<evidence type="ECO:0000313" key="4">
    <source>
        <dbReference type="RefSeq" id="XP_067168365.1"/>
    </source>
</evidence>
<keyword evidence="3" id="KW-1185">Reference proteome</keyword>
<evidence type="ECO:0000313" key="3">
    <source>
        <dbReference type="Proteomes" id="UP001652627"/>
    </source>
</evidence>
<reference evidence="4" key="1">
    <citation type="submission" date="2025-08" db="UniProtKB">
        <authorList>
            <consortium name="RefSeq"/>
        </authorList>
    </citation>
    <scope>IDENTIFICATION</scope>
    <source>
        <tissue evidence="4">Blood</tissue>
    </source>
</reference>
<dbReference type="RefSeq" id="XP_067168365.1">
    <property type="nucleotide sequence ID" value="XM_067312264.1"/>
</dbReference>
<name>A0ABM4FTV1_9AVES</name>
<accession>A0ABM4FTV1</accession>
<feature type="compositionally biased region" description="Basic and acidic residues" evidence="1">
    <location>
        <begin position="118"/>
        <end position="131"/>
    </location>
</feature>
<organism evidence="3 4">
    <name type="scientific">Apteryx mantelli</name>
    <name type="common">North Island brown kiwi</name>
    <dbReference type="NCBI Taxonomy" id="2696672"/>
    <lineage>
        <taxon>Eukaryota</taxon>
        <taxon>Metazoa</taxon>
        <taxon>Chordata</taxon>
        <taxon>Craniata</taxon>
        <taxon>Vertebrata</taxon>
        <taxon>Euteleostomi</taxon>
        <taxon>Archelosauria</taxon>
        <taxon>Archosauria</taxon>
        <taxon>Dinosauria</taxon>
        <taxon>Saurischia</taxon>
        <taxon>Theropoda</taxon>
        <taxon>Coelurosauria</taxon>
        <taxon>Aves</taxon>
        <taxon>Palaeognathae</taxon>
        <taxon>Apterygiformes</taxon>
        <taxon>Apterygidae</taxon>
        <taxon>Apteryx</taxon>
    </lineage>
</organism>